<feature type="signal peptide" evidence="1">
    <location>
        <begin position="1"/>
        <end position="23"/>
    </location>
</feature>
<keyword evidence="3" id="KW-1185">Reference proteome</keyword>
<protein>
    <recommendedName>
        <fullName evidence="4">Secreted protein</fullName>
    </recommendedName>
</protein>
<gene>
    <name evidence="2" type="ORF">RRG08_044338</name>
</gene>
<proteinExistence type="predicted"/>
<evidence type="ECO:0008006" key="4">
    <source>
        <dbReference type="Google" id="ProtNLM"/>
    </source>
</evidence>
<evidence type="ECO:0000256" key="1">
    <source>
        <dbReference type="SAM" id="SignalP"/>
    </source>
</evidence>
<dbReference type="AlphaFoldDB" id="A0AAE1DUF1"/>
<evidence type="ECO:0000313" key="2">
    <source>
        <dbReference type="EMBL" id="KAK3783329.1"/>
    </source>
</evidence>
<evidence type="ECO:0000313" key="3">
    <source>
        <dbReference type="Proteomes" id="UP001283361"/>
    </source>
</evidence>
<sequence>MPLLMPTLILVLTSYSDFVGVRGNTRVGVSGNTHHRDSPGAPLRFFPITLIAAGPQLEATMTQCDR</sequence>
<feature type="chain" id="PRO_5042247825" description="Secreted protein" evidence="1">
    <location>
        <begin position="24"/>
        <end position="66"/>
    </location>
</feature>
<name>A0AAE1DUF1_9GAST</name>
<keyword evidence="1" id="KW-0732">Signal</keyword>
<comment type="caution">
    <text evidence="2">The sequence shown here is derived from an EMBL/GenBank/DDBJ whole genome shotgun (WGS) entry which is preliminary data.</text>
</comment>
<accession>A0AAE1DUF1</accession>
<organism evidence="2 3">
    <name type="scientific">Elysia crispata</name>
    <name type="common">lettuce slug</name>
    <dbReference type="NCBI Taxonomy" id="231223"/>
    <lineage>
        <taxon>Eukaryota</taxon>
        <taxon>Metazoa</taxon>
        <taxon>Spiralia</taxon>
        <taxon>Lophotrochozoa</taxon>
        <taxon>Mollusca</taxon>
        <taxon>Gastropoda</taxon>
        <taxon>Heterobranchia</taxon>
        <taxon>Euthyneura</taxon>
        <taxon>Panpulmonata</taxon>
        <taxon>Sacoglossa</taxon>
        <taxon>Placobranchoidea</taxon>
        <taxon>Plakobranchidae</taxon>
        <taxon>Elysia</taxon>
    </lineage>
</organism>
<dbReference type="EMBL" id="JAWDGP010002420">
    <property type="protein sequence ID" value="KAK3783329.1"/>
    <property type="molecule type" value="Genomic_DNA"/>
</dbReference>
<reference evidence="2" key="1">
    <citation type="journal article" date="2023" name="G3 (Bethesda)">
        <title>A reference genome for the long-term kleptoplast-retaining sea slug Elysia crispata morphotype clarki.</title>
        <authorList>
            <person name="Eastman K.E."/>
            <person name="Pendleton A.L."/>
            <person name="Shaikh M.A."/>
            <person name="Suttiyut T."/>
            <person name="Ogas R."/>
            <person name="Tomko P."/>
            <person name="Gavelis G."/>
            <person name="Widhalm J.R."/>
            <person name="Wisecaver J.H."/>
        </authorList>
    </citation>
    <scope>NUCLEOTIDE SEQUENCE</scope>
    <source>
        <strain evidence="2">ECLA1</strain>
    </source>
</reference>
<dbReference type="Proteomes" id="UP001283361">
    <property type="component" value="Unassembled WGS sequence"/>
</dbReference>